<keyword evidence="9" id="KW-1185">Reference proteome</keyword>
<evidence type="ECO:0000256" key="1">
    <source>
        <dbReference type="ARBA" id="ARBA00004123"/>
    </source>
</evidence>
<dbReference type="Proteomes" id="UP000054321">
    <property type="component" value="Unassembled WGS sequence"/>
</dbReference>
<dbReference type="HOGENOM" id="CLU_402354_0_0_1"/>
<dbReference type="GO" id="GO:0003677">
    <property type="term" value="F:DNA binding"/>
    <property type="evidence" value="ECO:0007669"/>
    <property type="project" value="UniProtKB-KW"/>
</dbReference>
<accession>A0A0C3HVI5</accession>
<dbReference type="PROSITE" id="PS00463">
    <property type="entry name" value="ZN2_CY6_FUNGAL_1"/>
    <property type="match status" value="1"/>
</dbReference>
<keyword evidence="5" id="KW-0539">Nucleus</keyword>
<dbReference type="AlphaFoldDB" id="A0A0C3HVI5"/>
<dbReference type="CDD" id="cd12148">
    <property type="entry name" value="fungal_TF_MHR"/>
    <property type="match status" value="1"/>
</dbReference>
<feature type="domain" description="Zn(2)-C6 fungal-type" evidence="7">
    <location>
        <begin position="17"/>
        <end position="46"/>
    </location>
</feature>
<dbReference type="OrthoDB" id="39175at2759"/>
<feature type="region of interest" description="Disordered" evidence="6">
    <location>
        <begin position="93"/>
        <end position="142"/>
    </location>
</feature>
<evidence type="ECO:0000313" key="8">
    <source>
        <dbReference type="EMBL" id="KIN07015.1"/>
    </source>
</evidence>
<reference evidence="9" key="2">
    <citation type="submission" date="2015-01" db="EMBL/GenBank/DDBJ databases">
        <title>Evolutionary Origins and Diversification of the Mycorrhizal Mutualists.</title>
        <authorList>
            <consortium name="DOE Joint Genome Institute"/>
            <consortium name="Mycorrhizal Genomics Consortium"/>
            <person name="Kohler A."/>
            <person name="Kuo A."/>
            <person name="Nagy L.G."/>
            <person name="Floudas D."/>
            <person name="Copeland A."/>
            <person name="Barry K.W."/>
            <person name="Cichocki N."/>
            <person name="Veneault-Fourrey C."/>
            <person name="LaButti K."/>
            <person name="Lindquist E.A."/>
            <person name="Lipzen A."/>
            <person name="Lundell T."/>
            <person name="Morin E."/>
            <person name="Murat C."/>
            <person name="Riley R."/>
            <person name="Ohm R."/>
            <person name="Sun H."/>
            <person name="Tunlid A."/>
            <person name="Henrissat B."/>
            <person name="Grigoriev I.V."/>
            <person name="Hibbett D.S."/>
            <person name="Martin F."/>
        </authorList>
    </citation>
    <scope>NUCLEOTIDE SEQUENCE [LARGE SCALE GENOMIC DNA]</scope>
    <source>
        <strain evidence="9">Zn</strain>
    </source>
</reference>
<dbReference type="Pfam" id="PF00172">
    <property type="entry name" value="Zn_clus"/>
    <property type="match status" value="1"/>
</dbReference>
<feature type="non-terminal residue" evidence="8">
    <location>
        <position position="605"/>
    </location>
</feature>
<evidence type="ECO:0000256" key="2">
    <source>
        <dbReference type="ARBA" id="ARBA00023015"/>
    </source>
</evidence>
<keyword evidence="3" id="KW-0238">DNA-binding</keyword>
<dbReference type="InterPro" id="IPR050987">
    <property type="entry name" value="AtrR-like"/>
</dbReference>
<dbReference type="PANTHER" id="PTHR46910:SF37">
    <property type="entry name" value="ZN(II)2CYS6 TRANSCRIPTION FACTOR (EUROFUNG)"/>
    <property type="match status" value="1"/>
</dbReference>
<evidence type="ECO:0000256" key="5">
    <source>
        <dbReference type="ARBA" id="ARBA00023242"/>
    </source>
</evidence>
<dbReference type="InterPro" id="IPR001138">
    <property type="entry name" value="Zn2Cys6_DnaBD"/>
</dbReference>
<dbReference type="GO" id="GO:0005634">
    <property type="term" value="C:nucleus"/>
    <property type="evidence" value="ECO:0007669"/>
    <property type="project" value="UniProtKB-SubCell"/>
</dbReference>
<feature type="compositionally biased region" description="Polar residues" evidence="6">
    <location>
        <begin position="102"/>
        <end position="116"/>
    </location>
</feature>
<name>A0A0C3HVI5_OIDMZ</name>
<comment type="subcellular location">
    <subcellularLocation>
        <location evidence="1">Nucleus</location>
    </subcellularLocation>
</comment>
<gene>
    <name evidence="8" type="ORF">OIDMADRAFT_70428</name>
</gene>
<dbReference type="STRING" id="913774.A0A0C3HVI5"/>
<organism evidence="8 9">
    <name type="scientific">Oidiodendron maius (strain Zn)</name>
    <dbReference type="NCBI Taxonomy" id="913774"/>
    <lineage>
        <taxon>Eukaryota</taxon>
        <taxon>Fungi</taxon>
        <taxon>Dikarya</taxon>
        <taxon>Ascomycota</taxon>
        <taxon>Pezizomycotina</taxon>
        <taxon>Leotiomycetes</taxon>
        <taxon>Leotiomycetes incertae sedis</taxon>
        <taxon>Myxotrichaceae</taxon>
        <taxon>Oidiodendron</taxon>
    </lineage>
</organism>
<dbReference type="SUPFAM" id="SSF57701">
    <property type="entry name" value="Zn2/Cys6 DNA-binding domain"/>
    <property type="match status" value="1"/>
</dbReference>
<protein>
    <recommendedName>
        <fullName evidence="7">Zn(2)-C6 fungal-type domain-containing protein</fullName>
    </recommendedName>
</protein>
<keyword evidence="2" id="KW-0805">Transcription regulation</keyword>
<dbReference type="EMBL" id="KN832870">
    <property type="protein sequence ID" value="KIN07015.1"/>
    <property type="molecule type" value="Genomic_DNA"/>
</dbReference>
<dbReference type="PROSITE" id="PS50048">
    <property type="entry name" value="ZN2_CY6_FUNGAL_2"/>
    <property type="match status" value="1"/>
</dbReference>
<reference evidence="8 9" key="1">
    <citation type="submission" date="2014-04" db="EMBL/GenBank/DDBJ databases">
        <authorList>
            <consortium name="DOE Joint Genome Institute"/>
            <person name="Kuo A."/>
            <person name="Martino E."/>
            <person name="Perotto S."/>
            <person name="Kohler A."/>
            <person name="Nagy L.G."/>
            <person name="Floudas D."/>
            <person name="Copeland A."/>
            <person name="Barry K.W."/>
            <person name="Cichocki N."/>
            <person name="Veneault-Fourrey C."/>
            <person name="LaButti K."/>
            <person name="Lindquist E.A."/>
            <person name="Lipzen A."/>
            <person name="Lundell T."/>
            <person name="Morin E."/>
            <person name="Murat C."/>
            <person name="Sun H."/>
            <person name="Tunlid A."/>
            <person name="Henrissat B."/>
            <person name="Grigoriev I.V."/>
            <person name="Hibbett D.S."/>
            <person name="Martin F."/>
            <person name="Nordberg H.P."/>
            <person name="Cantor M.N."/>
            <person name="Hua S.X."/>
        </authorList>
    </citation>
    <scope>NUCLEOTIDE SEQUENCE [LARGE SCALE GENOMIC DNA]</scope>
    <source>
        <strain evidence="8 9">Zn</strain>
    </source>
</reference>
<dbReference type="PANTHER" id="PTHR46910">
    <property type="entry name" value="TRANSCRIPTION FACTOR PDR1"/>
    <property type="match status" value="1"/>
</dbReference>
<dbReference type="GO" id="GO:0000981">
    <property type="term" value="F:DNA-binding transcription factor activity, RNA polymerase II-specific"/>
    <property type="evidence" value="ECO:0007669"/>
    <property type="project" value="InterPro"/>
</dbReference>
<dbReference type="InParanoid" id="A0A0C3HVI5"/>
<feature type="region of interest" description="Disordered" evidence="6">
    <location>
        <begin position="55"/>
        <end position="76"/>
    </location>
</feature>
<evidence type="ECO:0000256" key="4">
    <source>
        <dbReference type="ARBA" id="ARBA00023163"/>
    </source>
</evidence>
<feature type="non-terminal residue" evidence="8">
    <location>
        <position position="1"/>
    </location>
</feature>
<evidence type="ECO:0000259" key="7">
    <source>
        <dbReference type="PROSITE" id="PS50048"/>
    </source>
</evidence>
<keyword evidence="4" id="KW-0804">Transcription</keyword>
<dbReference type="Gene3D" id="4.10.240.10">
    <property type="entry name" value="Zn(2)-C6 fungal-type DNA-binding domain"/>
    <property type="match status" value="1"/>
</dbReference>
<evidence type="ECO:0000313" key="9">
    <source>
        <dbReference type="Proteomes" id="UP000054321"/>
    </source>
</evidence>
<evidence type="ECO:0000256" key="3">
    <source>
        <dbReference type="ARBA" id="ARBA00023125"/>
    </source>
</evidence>
<feature type="compositionally biased region" description="Low complexity" evidence="6">
    <location>
        <begin position="55"/>
        <end position="70"/>
    </location>
</feature>
<proteinExistence type="predicted"/>
<sequence>SSPLVINRRWTSRRRGACGMCKLKKVRCDGATPCVNCHRHNQECQYIFSKKRQPAAAGSGSTSSENGSDSRPQINETSNGIANLLAEAQTRAPLSPGLTMSPCGTSANNLTNGSQNDLHRSSSTSDDQDSTRTPADEHDDSATWSLEIGAEGVHAMLPTADIRNILDLNAFSWPLSSIDTDCQFDFDMPFTLEQTDISTGASSTSLVDSDTAFIFNRSTRAYESPGSSEEMMRPLTLNSMRNFKQEEIYRIFESLSRIQTRLSSASLNDDDCRNGYTAWYWNDAVLMDNCRNACFDQPLGISNFLTRSYFDKYMKEARGWSAGNSVLRSLIDSVMAFGFHAFLRNAKRPISPDEKRKADYYSLIALNSHANVLCSPNTLLKLQTTVSEQLDTTIHSDLLTSAVNCSRSLKLEKNDLIFSDHASTEDQDLARRCLWYLYSLDAPYSIRRGISPSLDRDWIDHSPPQACDETDWLPIQCLYASVISSAAKKLYSQSALRQSPIEREKMLGMAYKLLEDWRSRLPATLEEMERPDMQRILNNHHVRHIALSMFRQYHEAIFMIYFPWTGAQSSGSVSEDYRRRSIELCVSSAQAVLATANQVSSLDML</sequence>
<evidence type="ECO:0000256" key="6">
    <source>
        <dbReference type="SAM" id="MobiDB-lite"/>
    </source>
</evidence>
<dbReference type="GO" id="GO:0008270">
    <property type="term" value="F:zinc ion binding"/>
    <property type="evidence" value="ECO:0007669"/>
    <property type="project" value="InterPro"/>
</dbReference>
<dbReference type="InterPro" id="IPR036864">
    <property type="entry name" value="Zn2-C6_fun-type_DNA-bd_sf"/>
</dbReference>
<dbReference type="SMART" id="SM00066">
    <property type="entry name" value="GAL4"/>
    <property type="match status" value="1"/>
</dbReference>